<accession>A0A087BD48</accession>
<evidence type="ECO:0000256" key="4">
    <source>
        <dbReference type="ARBA" id="ARBA00022801"/>
    </source>
</evidence>
<keyword evidence="3 7" id="KW-0812">Transmembrane</keyword>
<evidence type="ECO:0000256" key="5">
    <source>
        <dbReference type="ARBA" id="ARBA00022989"/>
    </source>
</evidence>
<feature type="transmembrane region" description="Helical" evidence="7">
    <location>
        <begin position="226"/>
        <end position="245"/>
    </location>
</feature>
<evidence type="ECO:0000313" key="10">
    <source>
        <dbReference type="Proteomes" id="UP000029060"/>
    </source>
</evidence>
<dbReference type="PANTHER" id="PTHR43731:SF14">
    <property type="entry name" value="PRESENILIN-ASSOCIATED RHOMBOID-LIKE PROTEIN, MITOCHONDRIAL"/>
    <property type="match status" value="1"/>
</dbReference>
<keyword evidence="6 7" id="KW-0472">Membrane</keyword>
<keyword evidence="5 7" id="KW-1133">Transmembrane helix</keyword>
<dbReference type="Proteomes" id="UP000029060">
    <property type="component" value="Unassembled WGS sequence"/>
</dbReference>
<name>A0A087BD48_9BIFI</name>
<evidence type="ECO:0000256" key="7">
    <source>
        <dbReference type="SAM" id="Phobius"/>
    </source>
</evidence>
<protein>
    <submittedName>
        <fullName evidence="9">Rhomboid family protein</fullName>
    </submittedName>
</protein>
<dbReference type="EMBL" id="JGZC01000010">
    <property type="protein sequence ID" value="KFI68948.1"/>
    <property type="molecule type" value="Genomic_DNA"/>
</dbReference>
<evidence type="ECO:0000256" key="6">
    <source>
        <dbReference type="ARBA" id="ARBA00023136"/>
    </source>
</evidence>
<gene>
    <name evidence="9" type="ORF">BMERY_0429</name>
</gene>
<feature type="transmembrane region" description="Helical" evidence="7">
    <location>
        <begin position="199"/>
        <end position="217"/>
    </location>
</feature>
<dbReference type="GO" id="GO:0016020">
    <property type="term" value="C:membrane"/>
    <property type="evidence" value="ECO:0007669"/>
    <property type="project" value="UniProtKB-SubCell"/>
</dbReference>
<evidence type="ECO:0000256" key="1">
    <source>
        <dbReference type="ARBA" id="ARBA00004141"/>
    </source>
</evidence>
<keyword evidence="10" id="KW-1185">Reference proteome</keyword>
<feature type="transmembrane region" description="Helical" evidence="7">
    <location>
        <begin position="24"/>
        <end position="47"/>
    </location>
</feature>
<evidence type="ECO:0000259" key="8">
    <source>
        <dbReference type="Pfam" id="PF01694"/>
    </source>
</evidence>
<dbReference type="SUPFAM" id="SSF144091">
    <property type="entry name" value="Rhomboid-like"/>
    <property type="match status" value="1"/>
</dbReference>
<reference evidence="9 10" key="1">
    <citation type="submission" date="2014-03" db="EMBL/GenBank/DDBJ databases">
        <title>Genomics of Bifidobacteria.</title>
        <authorList>
            <person name="Ventura M."/>
            <person name="Milani C."/>
            <person name="Lugli G.A."/>
        </authorList>
    </citation>
    <scope>NUCLEOTIDE SEQUENCE [LARGE SCALE GENOMIC DNA]</scope>
    <source>
        <strain evidence="9 10">LMG 11341</strain>
    </source>
</reference>
<evidence type="ECO:0000313" key="9">
    <source>
        <dbReference type="EMBL" id="KFI68948.1"/>
    </source>
</evidence>
<evidence type="ECO:0000256" key="3">
    <source>
        <dbReference type="ARBA" id="ARBA00022692"/>
    </source>
</evidence>
<dbReference type="Gene3D" id="1.20.1540.10">
    <property type="entry name" value="Rhomboid-like"/>
    <property type="match status" value="1"/>
</dbReference>
<dbReference type="InterPro" id="IPR035952">
    <property type="entry name" value="Rhomboid-like_sf"/>
</dbReference>
<proteinExistence type="inferred from homology"/>
<evidence type="ECO:0000256" key="2">
    <source>
        <dbReference type="ARBA" id="ARBA00009045"/>
    </source>
</evidence>
<dbReference type="GO" id="GO:0004252">
    <property type="term" value="F:serine-type endopeptidase activity"/>
    <property type="evidence" value="ECO:0007669"/>
    <property type="project" value="InterPro"/>
</dbReference>
<feature type="domain" description="Peptidase S54 rhomboid" evidence="8">
    <location>
        <begin position="76"/>
        <end position="210"/>
    </location>
</feature>
<comment type="caution">
    <text evidence="9">The sequence shown here is derived from an EMBL/GenBank/DDBJ whole genome shotgun (WGS) entry which is preliminary data.</text>
</comment>
<feature type="transmembrane region" description="Helical" evidence="7">
    <location>
        <begin position="117"/>
        <end position="138"/>
    </location>
</feature>
<feature type="transmembrane region" description="Helical" evidence="7">
    <location>
        <begin position="54"/>
        <end position="73"/>
    </location>
</feature>
<feature type="transmembrane region" description="Helical" evidence="7">
    <location>
        <begin position="144"/>
        <end position="163"/>
    </location>
</feature>
<dbReference type="eggNOG" id="COG0705">
    <property type="taxonomic scope" value="Bacteria"/>
</dbReference>
<dbReference type="STRING" id="78345.BMERY_0429"/>
<dbReference type="Pfam" id="PF01694">
    <property type="entry name" value="Rhomboid"/>
    <property type="match status" value="1"/>
</dbReference>
<organism evidence="9 10">
    <name type="scientific">Bifidobacterium merycicum</name>
    <dbReference type="NCBI Taxonomy" id="78345"/>
    <lineage>
        <taxon>Bacteria</taxon>
        <taxon>Bacillati</taxon>
        <taxon>Actinomycetota</taxon>
        <taxon>Actinomycetes</taxon>
        <taxon>Bifidobacteriales</taxon>
        <taxon>Bifidobacteriaceae</taxon>
        <taxon>Bifidobacterium</taxon>
    </lineage>
</organism>
<feature type="transmembrane region" description="Helical" evidence="7">
    <location>
        <begin position="175"/>
        <end position="193"/>
    </location>
</feature>
<dbReference type="InterPro" id="IPR050925">
    <property type="entry name" value="Rhomboid_protease_S54"/>
</dbReference>
<dbReference type="InterPro" id="IPR022764">
    <property type="entry name" value="Peptidase_S54_rhomboid_dom"/>
</dbReference>
<comment type="similarity">
    <text evidence="2">Belongs to the peptidase S54 family.</text>
</comment>
<keyword evidence="4" id="KW-0378">Hydrolase</keyword>
<dbReference type="AlphaFoldDB" id="A0A087BD48"/>
<dbReference type="PANTHER" id="PTHR43731">
    <property type="entry name" value="RHOMBOID PROTEASE"/>
    <property type="match status" value="1"/>
</dbReference>
<feature type="transmembrane region" description="Helical" evidence="7">
    <location>
        <begin position="85"/>
        <end position="105"/>
    </location>
</feature>
<comment type="subcellular location">
    <subcellularLocation>
        <location evidence="1">Membrane</location>
        <topology evidence="1">Multi-pass membrane protein</topology>
    </subcellularLocation>
</comment>
<sequence length="248" mass="27045">MLGQSGGYHKGMYFKIPNKREIRYAWNAGGPVITTSIIIACVAVWLVEIVTCAFMPTVFSAIVNWGMAVPVVMVQRPWTWLTSMFLHAPNVLHILFNMLTLWSVGPMLERMLGHWRFLALYLISGLGGAAGLMVWARLASDWSLAAYGASGALFGLFAAVLVVFRRVGEDIRSMLVWMTVNFAMPFVISGIAWQAHVGGFIAGGVLAMLLTSGIPTLRGRSLTQRMAIYGGAIVVVLVAVILLCAPHF</sequence>